<evidence type="ECO:0000256" key="6">
    <source>
        <dbReference type="PIRSR" id="PIRSR000097-3"/>
    </source>
</evidence>
<feature type="site" description="Lowers pKa of active site Tyr" evidence="6">
    <location>
        <position position="73"/>
    </location>
</feature>
<dbReference type="InterPro" id="IPR020471">
    <property type="entry name" value="AKR"/>
</dbReference>
<keyword evidence="2" id="KW-0521">NADP</keyword>
<dbReference type="InterPro" id="IPR023210">
    <property type="entry name" value="NADP_OxRdtase_dom"/>
</dbReference>
<dbReference type="EMBL" id="WJQS01000010">
    <property type="protein sequence ID" value="MRI86229.1"/>
    <property type="molecule type" value="Genomic_DNA"/>
</dbReference>
<evidence type="ECO:0000256" key="3">
    <source>
        <dbReference type="ARBA" id="ARBA00023002"/>
    </source>
</evidence>
<evidence type="ECO:0000313" key="9">
    <source>
        <dbReference type="Proteomes" id="UP000430975"/>
    </source>
</evidence>
<dbReference type="SUPFAM" id="SSF51430">
    <property type="entry name" value="NAD(P)-linked oxidoreductase"/>
    <property type="match status" value="1"/>
</dbReference>
<evidence type="ECO:0000259" key="7">
    <source>
        <dbReference type="Pfam" id="PF00248"/>
    </source>
</evidence>
<dbReference type="InterPro" id="IPR036812">
    <property type="entry name" value="NAD(P)_OxRdtase_dom_sf"/>
</dbReference>
<dbReference type="PROSITE" id="PS00798">
    <property type="entry name" value="ALDOKETO_REDUCTASE_1"/>
    <property type="match status" value="1"/>
</dbReference>
<dbReference type="AlphaFoldDB" id="A0A6I2GLV8"/>
<reference evidence="8 9" key="1">
    <citation type="submission" date="2019-11" db="EMBL/GenBank/DDBJ databases">
        <title>Characterisation of Fundicoccus ignavus gen. nov. sp. nov., a novel genus of the family Aerococcaceae isolated from bulk tank milk.</title>
        <authorList>
            <person name="Siebert A."/>
            <person name="Huptas C."/>
            <person name="Wenning M."/>
            <person name="Scherer S."/>
            <person name="Doll E.V."/>
        </authorList>
    </citation>
    <scope>NUCLEOTIDE SEQUENCE [LARGE SCALE GENOMIC DNA]</scope>
    <source>
        <strain evidence="8 9">WS4759</strain>
    </source>
</reference>
<name>A0A6I2GLV8_9LACT</name>
<evidence type="ECO:0000256" key="5">
    <source>
        <dbReference type="PIRSR" id="PIRSR000097-2"/>
    </source>
</evidence>
<sequence length="279" mass="31558">MSYFILNDGKQLPDIGLGTVHIQGATGLESILTALDAGYRLIDTSTNYHNEGMVGAAIRRTPISRHEILVTSKLPGLAHQYDMAIKLIQESLYRTGLDYFDIYLIHWPLPKRDLYVEAWQALIDAQKFGLIRSIGVSNFTREHLNRIIAETGVTPAINQIERHPYFNNLETVRANNELGILTQAWSPFGRDKLNVLEDPVIKELALKYDKEPSQIVIRWNLQQNVQPIVKAASAKHQLANLDVLDFELQVADIEKINALDRGEAGRIAGQDPDEYEEFE</sequence>
<proteinExistence type="inferred from homology"/>
<evidence type="ECO:0000256" key="4">
    <source>
        <dbReference type="PIRSR" id="PIRSR000097-1"/>
    </source>
</evidence>
<evidence type="ECO:0000256" key="2">
    <source>
        <dbReference type="ARBA" id="ARBA00022857"/>
    </source>
</evidence>
<dbReference type="GO" id="GO:0016616">
    <property type="term" value="F:oxidoreductase activity, acting on the CH-OH group of donors, NAD or NADP as acceptor"/>
    <property type="evidence" value="ECO:0007669"/>
    <property type="project" value="UniProtKB-ARBA"/>
</dbReference>
<keyword evidence="9" id="KW-1185">Reference proteome</keyword>
<accession>A0A6I2GLV8</accession>
<keyword evidence="3" id="KW-0560">Oxidoreductase</keyword>
<evidence type="ECO:0000313" key="8">
    <source>
        <dbReference type="EMBL" id="MRI86229.1"/>
    </source>
</evidence>
<comment type="caution">
    <text evidence="8">The sequence shown here is derived from an EMBL/GenBank/DDBJ whole genome shotgun (WGS) entry which is preliminary data.</text>
</comment>
<dbReference type="PIRSF" id="PIRSF000097">
    <property type="entry name" value="AKR"/>
    <property type="match status" value="1"/>
</dbReference>
<dbReference type="Proteomes" id="UP000430975">
    <property type="component" value="Unassembled WGS sequence"/>
</dbReference>
<comment type="similarity">
    <text evidence="1">Belongs to the aldo/keto reductase family.</text>
</comment>
<organism evidence="8 9">
    <name type="scientific">Fundicoccus ignavus</name>
    <dbReference type="NCBI Taxonomy" id="2664442"/>
    <lineage>
        <taxon>Bacteria</taxon>
        <taxon>Bacillati</taxon>
        <taxon>Bacillota</taxon>
        <taxon>Bacilli</taxon>
        <taxon>Lactobacillales</taxon>
        <taxon>Aerococcaceae</taxon>
        <taxon>Fundicoccus</taxon>
    </lineage>
</organism>
<dbReference type="Gene3D" id="3.20.20.100">
    <property type="entry name" value="NADP-dependent oxidoreductase domain"/>
    <property type="match status" value="1"/>
</dbReference>
<dbReference type="PRINTS" id="PR00069">
    <property type="entry name" value="ALDKETRDTASE"/>
</dbReference>
<dbReference type="InterPro" id="IPR018170">
    <property type="entry name" value="Aldo/ket_reductase_CS"/>
</dbReference>
<dbReference type="PROSITE" id="PS00062">
    <property type="entry name" value="ALDOKETO_REDUCTASE_2"/>
    <property type="match status" value="1"/>
</dbReference>
<feature type="binding site" evidence="5">
    <location>
        <position position="106"/>
    </location>
    <ligand>
        <name>substrate</name>
    </ligand>
</feature>
<feature type="active site" description="Proton donor" evidence="4">
    <location>
        <position position="48"/>
    </location>
</feature>
<evidence type="ECO:0000256" key="1">
    <source>
        <dbReference type="ARBA" id="ARBA00007905"/>
    </source>
</evidence>
<dbReference type="PANTHER" id="PTHR43827">
    <property type="entry name" value="2,5-DIKETO-D-GLUCONIC ACID REDUCTASE"/>
    <property type="match status" value="1"/>
</dbReference>
<dbReference type="Pfam" id="PF00248">
    <property type="entry name" value="Aldo_ket_red"/>
    <property type="match status" value="1"/>
</dbReference>
<dbReference type="RefSeq" id="WP_153863934.1">
    <property type="nucleotide sequence ID" value="NZ_WJQS01000010.1"/>
</dbReference>
<feature type="domain" description="NADP-dependent oxidoreductase" evidence="7">
    <location>
        <begin position="15"/>
        <end position="260"/>
    </location>
</feature>
<gene>
    <name evidence="8" type="ORF">GIY09_10265</name>
</gene>
<protein>
    <submittedName>
        <fullName evidence="8">Aldo/keto reductase</fullName>
    </submittedName>
</protein>
<dbReference type="PANTHER" id="PTHR43827:SF3">
    <property type="entry name" value="NADP-DEPENDENT OXIDOREDUCTASE DOMAIN-CONTAINING PROTEIN"/>
    <property type="match status" value="1"/>
</dbReference>
<dbReference type="FunFam" id="3.20.20.100:FF:000002">
    <property type="entry name" value="2,5-diketo-D-gluconic acid reductase A"/>
    <property type="match status" value="1"/>
</dbReference>